<keyword evidence="1" id="KW-0862">Zinc</keyword>
<dbReference type="OrthoDB" id="2015551at2759"/>
<dbReference type="GO" id="GO:0005507">
    <property type="term" value="F:copper ion binding"/>
    <property type="evidence" value="ECO:0007669"/>
    <property type="project" value="InterPro"/>
</dbReference>
<comment type="similarity">
    <text evidence="1">Belongs to the Cu-Zn superoxide dismutase family.</text>
</comment>
<proteinExistence type="inferred from homology"/>
<comment type="caution">
    <text evidence="4">The sequence shown here is derived from an EMBL/GenBank/DDBJ whole genome shotgun (WGS) entry which is preliminary data.</text>
</comment>
<sequence>MKVIILIIIFTLIFRHVGDLGNVTADASGKAVVNITDQQVTLTGPLSVVGRTMVIHADIDDLGKGGHELSPTTGNAGARLACGVIGICK</sequence>
<organism evidence="4 5">
    <name type="scientific">Bugula neritina</name>
    <name type="common">Brown bryozoan</name>
    <name type="synonym">Sertularia neritina</name>
    <dbReference type="NCBI Taxonomy" id="10212"/>
    <lineage>
        <taxon>Eukaryota</taxon>
        <taxon>Metazoa</taxon>
        <taxon>Spiralia</taxon>
        <taxon>Lophotrochozoa</taxon>
        <taxon>Bryozoa</taxon>
        <taxon>Gymnolaemata</taxon>
        <taxon>Cheilostomatida</taxon>
        <taxon>Flustrina</taxon>
        <taxon>Buguloidea</taxon>
        <taxon>Bugulidae</taxon>
        <taxon>Bugula</taxon>
    </lineage>
</organism>
<feature type="chain" id="PRO_5029836208" description="Superoxide dismutase [Cu-Zn]" evidence="2">
    <location>
        <begin position="21"/>
        <end position="89"/>
    </location>
</feature>
<evidence type="ECO:0000256" key="2">
    <source>
        <dbReference type="SAM" id="SignalP"/>
    </source>
</evidence>
<protein>
    <recommendedName>
        <fullName evidence="1">Superoxide dismutase [Cu-Zn]</fullName>
        <ecNumber evidence="1">1.15.1.1</ecNumber>
    </recommendedName>
</protein>
<dbReference type="GO" id="GO:0004784">
    <property type="term" value="F:superoxide dismutase activity"/>
    <property type="evidence" value="ECO:0007669"/>
    <property type="project" value="UniProtKB-EC"/>
</dbReference>
<name>A0A7J7IU76_BUGNE</name>
<dbReference type="Pfam" id="PF00080">
    <property type="entry name" value="Sod_Cu"/>
    <property type="match status" value="1"/>
</dbReference>
<evidence type="ECO:0000256" key="1">
    <source>
        <dbReference type="RuleBase" id="RU000393"/>
    </source>
</evidence>
<keyword evidence="2" id="KW-0732">Signal</keyword>
<dbReference type="InterPro" id="IPR001424">
    <property type="entry name" value="SOD_Cu_Zn_dom"/>
</dbReference>
<dbReference type="Gene3D" id="2.60.40.200">
    <property type="entry name" value="Superoxide dismutase, copper/zinc binding domain"/>
    <property type="match status" value="1"/>
</dbReference>
<dbReference type="InterPro" id="IPR036423">
    <property type="entry name" value="SOD-like_Cu/Zn_dom_sf"/>
</dbReference>
<keyword evidence="1" id="KW-0560">Oxidoreductase</keyword>
<dbReference type="Proteomes" id="UP000593567">
    <property type="component" value="Unassembled WGS sequence"/>
</dbReference>
<dbReference type="EC" id="1.15.1.1" evidence="1"/>
<comment type="cofactor">
    <cofactor evidence="1">
        <name>Zn(2+)</name>
        <dbReference type="ChEBI" id="CHEBI:29105"/>
    </cofactor>
    <text evidence="1">Binds 1 zinc ion per subunit.</text>
</comment>
<dbReference type="InterPro" id="IPR018152">
    <property type="entry name" value="SOD_Cu/Zn_BS"/>
</dbReference>
<keyword evidence="1" id="KW-0186">Copper</keyword>
<feature type="domain" description="Superoxide dismutase copper/zinc binding" evidence="3">
    <location>
        <begin position="15"/>
        <end position="85"/>
    </location>
</feature>
<comment type="catalytic activity">
    <reaction evidence="1">
        <text>2 superoxide + 2 H(+) = H2O2 + O2</text>
        <dbReference type="Rhea" id="RHEA:20696"/>
        <dbReference type="ChEBI" id="CHEBI:15378"/>
        <dbReference type="ChEBI" id="CHEBI:15379"/>
        <dbReference type="ChEBI" id="CHEBI:16240"/>
        <dbReference type="ChEBI" id="CHEBI:18421"/>
        <dbReference type="EC" id="1.15.1.1"/>
    </reaction>
</comment>
<dbReference type="PRINTS" id="PR00068">
    <property type="entry name" value="CUZNDISMTASE"/>
</dbReference>
<dbReference type="InterPro" id="IPR024134">
    <property type="entry name" value="SOD_Cu/Zn_/chaperone"/>
</dbReference>
<dbReference type="SUPFAM" id="SSF49329">
    <property type="entry name" value="Cu,Zn superoxide dismutase-like"/>
    <property type="match status" value="1"/>
</dbReference>
<comment type="cofactor">
    <cofactor evidence="1">
        <name>Cu cation</name>
        <dbReference type="ChEBI" id="CHEBI:23378"/>
    </cofactor>
    <text evidence="1">Binds 1 copper ion per subunit.</text>
</comment>
<dbReference type="AlphaFoldDB" id="A0A7J7IU76"/>
<dbReference type="EMBL" id="VXIV02003467">
    <property type="protein sequence ID" value="KAF6016788.1"/>
    <property type="molecule type" value="Genomic_DNA"/>
</dbReference>
<keyword evidence="1" id="KW-0479">Metal-binding</keyword>
<gene>
    <name evidence="4" type="ORF">EB796_024897</name>
</gene>
<keyword evidence="5" id="KW-1185">Reference proteome</keyword>
<evidence type="ECO:0000313" key="4">
    <source>
        <dbReference type="EMBL" id="KAF6016788.1"/>
    </source>
</evidence>
<feature type="signal peptide" evidence="2">
    <location>
        <begin position="1"/>
        <end position="20"/>
    </location>
</feature>
<accession>A0A7J7IU76</accession>
<dbReference type="PROSITE" id="PS00332">
    <property type="entry name" value="SOD_CU_ZN_2"/>
    <property type="match status" value="1"/>
</dbReference>
<evidence type="ECO:0000259" key="3">
    <source>
        <dbReference type="Pfam" id="PF00080"/>
    </source>
</evidence>
<comment type="function">
    <text evidence="1">Destroys radicals which are normally produced within the cells and which are toxic to biological systems.</text>
</comment>
<evidence type="ECO:0000313" key="5">
    <source>
        <dbReference type="Proteomes" id="UP000593567"/>
    </source>
</evidence>
<reference evidence="4" key="1">
    <citation type="submission" date="2020-06" db="EMBL/GenBank/DDBJ databases">
        <title>Draft genome of Bugula neritina, a colonial animal packing powerful symbionts and potential medicines.</title>
        <authorList>
            <person name="Rayko M."/>
        </authorList>
    </citation>
    <scope>NUCLEOTIDE SEQUENCE [LARGE SCALE GENOMIC DNA]</scope>
    <source>
        <strain evidence="4">Kwan_BN1</strain>
    </source>
</reference>
<dbReference type="PANTHER" id="PTHR10003">
    <property type="entry name" value="SUPEROXIDE DISMUTASE CU-ZN -RELATED"/>
    <property type="match status" value="1"/>
</dbReference>